<evidence type="ECO:0000256" key="3">
    <source>
        <dbReference type="RuleBase" id="RU003457"/>
    </source>
</evidence>
<comment type="cofactor">
    <cofactor evidence="2">
        <name>Fe cation</name>
        <dbReference type="ChEBI" id="CHEBI:24875"/>
    </cofactor>
    <text evidence="2">Binds 1 Fe cation per subunit.</text>
</comment>
<dbReference type="EMBL" id="JTHE03000044">
    <property type="protein sequence ID" value="MCM1982805.1"/>
    <property type="molecule type" value="Genomic_DNA"/>
</dbReference>
<keyword evidence="2" id="KW-0479">Metal-binding</keyword>
<dbReference type="AlphaFoldDB" id="A0ABD4T2H6"/>
<protein>
    <submittedName>
        <fullName evidence="6">Pirin family protein</fullName>
    </submittedName>
</protein>
<evidence type="ECO:0000256" key="2">
    <source>
        <dbReference type="PIRSR" id="PIRSR006232-1"/>
    </source>
</evidence>
<dbReference type="SUPFAM" id="SSF51182">
    <property type="entry name" value="RmlC-like cupins"/>
    <property type="match status" value="1"/>
</dbReference>
<evidence type="ECO:0000259" key="4">
    <source>
        <dbReference type="Pfam" id="PF02678"/>
    </source>
</evidence>
<feature type="binding site" evidence="2">
    <location>
        <position position="57"/>
    </location>
    <ligand>
        <name>Fe cation</name>
        <dbReference type="ChEBI" id="CHEBI:24875"/>
    </ligand>
</feature>
<dbReference type="PIRSF" id="PIRSF006232">
    <property type="entry name" value="Pirin"/>
    <property type="match status" value="1"/>
</dbReference>
<dbReference type="InterPro" id="IPR041602">
    <property type="entry name" value="Quercetinase_C"/>
</dbReference>
<organism evidence="6 7">
    <name type="scientific">Lyngbya confervoides BDU141951</name>
    <dbReference type="NCBI Taxonomy" id="1574623"/>
    <lineage>
        <taxon>Bacteria</taxon>
        <taxon>Bacillati</taxon>
        <taxon>Cyanobacteriota</taxon>
        <taxon>Cyanophyceae</taxon>
        <taxon>Oscillatoriophycideae</taxon>
        <taxon>Oscillatoriales</taxon>
        <taxon>Microcoleaceae</taxon>
        <taxon>Lyngbya</taxon>
    </lineage>
</organism>
<keyword evidence="7" id="KW-1185">Reference proteome</keyword>
<feature type="binding site" evidence="2">
    <location>
        <position position="101"/>
    </location>
    <ligand>
        <name>Fe cation</name>
        <dbReference type="ChEBI" id="CHEBI:24875"/>
    </ligand>
</feature>
<dbReference type="InterPro" id="IPR011051">
    <property type="entry name" value="RmlC_Cupin_sf"/>
</dbReference>
<dbReference type="Gene3D" id="2.60.120.10">
    <property type="entry name" value="Jelly Rolls"/>
    <property type="match status" value="2"/>
</dbReference>
<gene>
    <name evidence="6" type="ORF">QQ91_0008210</name>
</gene>
<comment type="similarity">
    <text evidence="1 3">Belongs to the pirin family.</text>
</comment>
<feature type="binding site" evidence="2">
    <location>
        <position position="59"/>
    </location>
    <ligand>
        <name>Fe cation</name>
        <dbReference type="ChEBI" id="CHEBI:24875"/>
    </ligand>
</feature>
<feature type="domain" description="Quercetin 2,3-dioxygenase C-terminal cupin" evidence="5">
    <location>
        <begin position="146"/>
        <end position="232"/>
    </location>
</feature>
<reference evidence="6 7" key="1">
    <citation type="journal article" date="2015" name="Genome Announc.">
        <title>Draft Genome Sequence of Filamentous Marine Cyanobacterium Lyngbya confervoides Strain BDU141951.</title>
        <authorList>
            <person name="Chandrababunaidu M.M."/>
            <person name="Sen D."/>
            <person name="Tripathy S."/>
        </authorList>
    </citation>
    <scope>NUCLEOTIDE SEQUENCE [LARGE SCALE GENOMIC DNA]</scope>
    <source>
        <strain evidence="6 7">BDU141951</strain>
    </source>
</reference>
<dbReference type="RefSeq" id="WP_166274808.1">
    <property type="nucleotide sequence ID" value="NZ_JTHE03000044.1"/>
</dbReference>
<dbReference type="CDD" id="cd20311">
    <property type="entry name" value="cupin_Yhhw_C"/>
    <property type="match status" value="1"/>
</dbReference>
<dbReference type="PANTHER" id="PTHR43212:SF3">
    <property type="entry name" value="QUERCETIN 2,3-DIOXYGENASE"/>
    <property type="match status" value="1"/>
</dbReference>
<dbReference type="InterPro" id="IPR012093">
    <property type="entry name" value="Pirin"/>
</dbReference>
<feature type="domain" description="Pirin N-terminal" evidence="4">
    <location>
        <begin position="10"/>
        <end position="119"/>
    </location>
</feature>
<dbReference type="PANTHER" id="PTHR43212">
    <property type="entry name" value="QUERCETIN 2,3-DIOXYGENASE"/>
    <property type="match status" value="1"/>
</dbReference>
<evidence type="ECO:0000256" key="1">
    <source>
        <dbReference type="ARBA" id="ARBA00008416"/>
    </source>
</evidence>
<dbReference type="Pfam" id="PF17954">
    <property type="entry name" value="Pirin_C_2"/>
    <property type="match status" value="1"/>
</dbReference>
<name>A0ABD4T2H6_9CYAN</name>
<dbReference type="Pfam" id="PF02678">
    <property type="entry name" value="Pirin"/>
    <property type="match status" value="1"/>
</dbReference>
<comment type="caution">
    <text evidence="6">The sequence shown here is derived from an EMBL/GenBank/DDBJ whole genome shotgun (WGS) entry which is preliminary data.</text>
</comment>
<evidence type="ECO:0000313" key="6">
    <source>
        <dbReference type="EMBL" id="MCM1982805.1"/>
    </source>
</evidence>
<feature type="binding site" evidence="2">
    <location>
        <position position="103"/>
    </location>
    <ligand>
        <name>Fe cation</name>
        <dbReference type="ChEBI" id="CHEBI:24875"/>
    </ligand>
</feature>
<evidence type="ECO:0000313" key="7">
    <source>
        <dbReference type="Proteomes" id="UP000031561"/>
    </source>
</evidence>
<sequence>MFRIRRSQDRGMTHFHWLESHHTFSFGHYFDPQFMGFGPLRVINEDRVLPGEGFATHSHQNMEIITYVLSGQLEHRDSLGNGSVMVPGEVQRMSAGTGISHSEYNPSPTEGVHLLQIWIVPDRQGLPPSYEQRHFDIQQQPGTLHLVGSPDGRGGSLTIHQNVHLYAGRLRAQQSVVHQPAGDRQIWIQVTQGSVQIPGAHLEAGDGVALIPTEAITLQSQSDESEVLLFDLAGSAA</sequence>
<dbReference type="InterPro" id="IPR003829">
    <property type="entry name" value="Pirin_N_dom"/>
</dbReference>
<dbReference type="CDD" id="cd02910">
    <property type="entry name" value="cupin_Yhhw_N"/>
    <property type="match status" value="1"/>
</dbReference>
<accession>A0ABD4T2H6</accession>
<keyword evidence="2" id="KW-0408">Iron</keyword>
<dbReference type="InterPro" id="IPR014710">
    <property type="entry name" value="RmlC-like_jellyroll"/>
</dbReference>
<proteinExistence type="inferred from homology"/>
<dbReference type="Proteomes" id="UP000031561">
    <property type="component" value="Unassembled WGS sequence"/>
</dbReference>
<evidence type="ECO:0000259" key="5">
    <source>
        <dbReference type="Pfam" id="PF17954"/>
    </source>
</evidence>